<dbReference type="InterPro" id="IPR008250">
    <property type="entry name" value="ATPase_P-typ_transduc_dom_A_sf"/>
</dbReference>
<dbReference type="InterPro" id="IPR044492">
    <property type="entry name" value="P_typ_ATPase_HD_dom"/>
</dbReference>
<dbReference type="Gene3D" id="3.40.1110.10">
    <property type="entry name" value="Calcium-transporting ATPase, cytoplasmic domain N"/>
    <property type="match status" value="1"/>
</dbReference>
<dbReference type="InterPro" id="IPR036412">
    <property type="entry name" value="HAD-like_sf"/>
</dbReference>
<evidence type="ECO:0000256" key="4">
    <source>
        <dbReference type="ARBA" id="ARBA00022692"/>
    </source>
</evidence>
<dbReference type="PROSITE" id="PS00154">
    <property type="entry name" value="ATPASE_E1_E2"/>
    <property type="match status" value="1"/>
</dbReference>
<comment type="caution">
    <text evidence="12">The sequence shown here is derived from an EMBL/GenBank/DDBJ whole genome shotgun (WGS) entry which is preliminary data.</text>
</comment>
<dbReference type="Pfam" id="PF00122">
    <property type="entry name" value="E1-E2_ATPase"/>
    <property type="match status" value="1"/>
</dbReference>
<evidence type="ECO:0000256" key="5">
    <source>
        <dbReference type="ARBA" id="ARBA00022741"/>
    </source>
</evidence>
<dbReference type="InterPro" id="IPR004014">
    <property type="entry name" value="ATPase_P-typ_cation-transptr_N"/>
</dbReference>
<gene>
    <name evidence="12" type="ORF">A2Y82_01995</name>
</gene>
<keyword evidence="9 10" id="KW-0472">Membrane</keyword>
<evidence type="ECO:0000313" key="12">
    <source>
        <dbReference type="EMBL" id="OGY41195.1"/>
    </source>
</evidence>
<dbReference type="SMART" id="SM00831">
    <property type="entry name" value="Cation_ATPase_N"/>
    <property type="match status" value="1"/>
</dbReference>
<dbReference type="SFLD" id="SFLDG00002">
    <property type="entry name" value="C1.7:_P-type_atpase_like"/>
    <property type="match status" value="1"/>
</dbReference>
<sequence>MNNAWHTKTSATVIKELHSAENGLTNEDVRRRLQEFGQNKLPEAKVDSLAAIFIHQFQNPLIYILLVASLIVFAMKEVIDGSIILFVLLFNAVVGTIQEGKAQNTLLALKKFVETNATVLRNGKELIIPDSEVVPGDILILQEGDKVPADGRIIISYNLKIDEASLTGESKPVHKIADVLSKSDLPTAEQKNIIFKGTHIVAGSGKAIVVATGLNTAVGKIAQKIATIDTEIPLKTNIRYLSRLIIIAVVSISASFFFLGIAFGKSFKEMFTLVVSLSVSIIPEGLPIVVTLVLATGAWRMSKRNVLVKKLQAVEALGQARVIAVDKTGTITKNELVVQRVYVDGKFFEIGGNGYEPRGGVRLGDNIIAPLNHSELLFAGKIAAFCANAHATYEPESKKWLVFGDPTEAALTVFAEKIGFRKDDLDRKFPKTAEIPFDYKTKYHATAHSVDGRSLLTVAGAPEVVLELSSKKWGDSLQALSQKDKENLESVFSEMSQGGLRVLALAIKENMPKTIGHEDIRNLTFVGFVGMKDALRPEVKDSMQRAISAGIRVVMITGDHKLTAQAIAKEAEIYHDGDESLTGSDIDSFSDDELSRKLDKISVFARVTPEHKLRIITAYRKRGEVVAMTGDGVNDAPSLVAADLGVAMGKIGTEVAKEASDIVLLDDNFGSIVSAVEEGRSIYKTIKKVILYLFSTSVGEVLTIAGALFLGLPLPILAAQIIWLNLVTDGFLDVALAMEPKEDGLLRGNFERPKKYLIDKLMGQRIIIMAVPMAIGTLFLFKNYYEIDLVKAWTISLTTLAMFQWFNAWNCRHELKSIFQMNPFSNKFLVGATAIVVFLQMLAVYNPFMQKILRTTELSFSDWMIIIPVAASIVFAEEIRKFAYRRKLL</sequence>
<keyword evidence="3" id="KW-1003">Cell membrane</keyword>
<keyword evidence="4 10" id="KW-0812">Transmembrane</keyword>
<evidence type="ECO:0000259" key="11">
    <source>
        <dbReference type="SMART" id="SM00831"/>
    </source>
</evidence>
<dbReference type="InterPro" id="IPR001757">
    <property type="entry name" value="P_typ_ATPase"/>
</dbReference>
<keyword evidence="7" id="KW-1278">Translocase</keyword>
<proteinExistence type="inferred from homology"/>
<evidence type="ECO:0000256" key="9">
    <source>
        <dbReference type="ARBA" id="ARBA00023136"/>
    </source>
</evidence>
<evidence type="ECO:0000256" key="1">
    <source>
        <dbReference type="ARBA" id="ARBA00004651"/>
    </source>
</evidence>
<reference evidence="12 13" key="1">
    <citation type="journal article" date="2016" name="Nat. Commun.">
        <title>Thousands of microbial genomes shed light on interconnected biogeochemical processes in an aquifer system.</title>
        <authorList>
            <person name="Anantharaman K."/>
            <person name="Brown C.T."/>
            <person name="Hug L.A."/>
            <person name="Sharon I."/>
            <person name="Castelle C.J."/>
            <person name="Probst A.J."/>
            <person name="Thomas B.C."/>
            <person name="Singh A."/>
            <person name="Wilkins M.J."/>
            <person name="Karaoz U."/>
            <person name="Brodie E.L."/>
            <person name="Williams K.H."/>
            <person name="Hubbard S.S."/>
            <person name="Banfield J.F."/>
        </authorList>
    </citation>
    <scope>NUCLEOTIDE SEQUENCE [LARGE SCALE GENOMIC DNA]</scope>
</reference>
<dbReference type="PANTHER" id="PTHR43294:SF21">
    <property type="entry name" value="CATION TRANSPORTING ATPASE"/>
    <property type="match status" value="1"/>
</dbReference>
<dbReference type="Gene3D" id="1.20.1110.10">
    <property type="entry name" value="Calcium-transporting ATPase, transmembrane domain"/>
    <property type="match status" value="1"/>
</dbReference>
<dbReference type="GO" id="GO:0005524">
    <property type="term" value="F:ATP binding"/>
    <property type="evidence" value="ECO:0007669"/>
    <property type="project" value="UniProtKB-KW"/>
</dbReference>
<dbReference type="PANTHER" id="PTHR43294">
    <property type="entry name" value="SODIUM/POTASSIUM-TRANSPORTING ATPASE SUBUNIT ALPHA"/>
    <property type="match status" value="1"/>
</dbReference>
<organism evidence="12 13">
    <name type="scientific">Candidatus Buchananbacteria bacterium RBG_13_36_9</name>
    <dbReference type="NCBI Taxonomy" id="1797530"/>
    <lineage>
        <taxon>Bacteria</taxon>
        <taxon>Candidatus Buchananiibacteriota</taxon>
    </lineage>
</organism>
<feature type="transmembrane region" description="Helical" evidence="10">
    <location>
        <begin position="860"/>
        <end position="879"/>
    </location>
</feature>
<dbReference type="InterPro" id="IPR023214">
    <property type="entry name" value="HAD_sf"/>
</dbReference>
<dbReference type="Gene3D" id="3.40.50.1000">
    <property type="entry name" value="HAD superfamily/HAD-like"/>
    <property type="match status" value="1"/>
</dbReference>
<feature type="transmembrane region" description="Helical" evidence="10">
    <location>
        <begin position="689"/>
        <end position="710"/>
    </location>
</feature>
<dbReference type="InterPro" id="IPR018303">
    <property type="entry name" value="ATPase_P-typ_P_site"/>
</dbReference>
<accession>A0A1G1XM30</accession>
<feature type="transmembrane region" description="Helical" evidence="10">
    <location>
        <begin position="270"/>
        <end position="295"/>
    </location>
</feature>
<dbReference type="InterPro" id="IPR023298">
    <property type="entry name" value="ATPase_P-typ_TM_dom_sf"/>
</dbReference>
<name>A0A1G1XM30_9BACT</name>
<dbReference type="SUPFAM" id="SSF56784">
    <property type="entry name" value="HAD-like"/>
    <property type="match status" value="1"/>
</dbReference>
<dbReference type="Pfam" id="PF00689">
    <property type="entry name" value="Cation_ATPase_C"/>
    <property type="match status" value="1"/>
</dbReference>
<dbReference type="PRINTS" id="PR00119">
    <property type="entry name" value="CATATPASE"/>
</dbReference>
<evidence type="ECO:0000313" key="13">
    <source>
        <dbReference type="Proteomes" id="UP000176498"/>
    </source>
</evidence>
<dbReference type="Proteomes" id="UP000176498">
    <property type="component" value="Unassembled WGS sequence"/>
</dbReference>
<keyword evidence="8 10" id="KW-1133">Transmembrane helix</keyword>
<feature type="domain" description="Cation-transporting P-type ATPase N-terminal" evidence="11">
    <location>
        <begin position="4"/>
        <end position="77"/>
    </location>
</feature>
<dbReference type="EMBL" id="MHHZ01000021">
    <property type="protein sequence ID" value="OGY41195.1"/>
    <property type="molecule type" value="Genomic_DNA"/>
</dbReference>
<dbReference type="GO" id="GO:0016887">
    <property type="term" value="F:ATP hydrolysis activity"/>
    <property type="evidence" value="ECO:0007669"/>
    <property type="project" value="InterPro"/>
</dbReference>
<evidence type="ECO:0000256" key="3">
    <source>
        <dbReference type="ARBA" id="ARBA00022475"/>
    </source>
</evidence>
<feature type="transmembrane region" description="Helical" evidence="10">
    <location>
        <begin position="790"/>
        <end position="808"/>
    </location>
</feature>
<dbReference type="AlphaFoldDB" id="A0A1G1XM30"/>
<evidence type="ECO:0000256" key="10">
    <source>
        <dbReference type="SAM" id="Phobius"/>
    </source>
</evidence>
<dbReference type="InterPro" id="IPR050510">
    <property type="entry name" value="Cation_transp_ATPase_P-type"/>
</dbReference>
<dbReference type="SUPFAM" id="SSF81665">
    <property type="entry name" value="Calcium ATPase, transmembrane domain M"/>
    <property type="match status" value="1"/>
</dbReference>
<feature type="transmembrane region" description="Helical" evidence="10">
    <location>
        <begin position="78"/>
        <end position="97"/>
    </location>
</feature>
<comment type="subcellular location">
    <subcellularLocation>
        <location evidence="1">Cell membrane</location>
        <topology evidence="1">Multi-pass membrane protein</topology>
    </subcellularLocation>
</comment>
<dbReference type="Gene3D" id="2.70.150.10">
    <property type="entry name" value="Calcium-transporting ATPase, cytoplasmic transduction domain A"/>
    <property type="match status" value="1"/>
</dbReference>
<feature type="transmembrane region" description="Helical" evidence="10">
    <location>
        <begin position="49"/>
        <end position="72"/>
    </location>
</feature>
<evidence type="ECO:0000256" key="6">
    <source>
        <dbReference type="ARBA" id="ARBA00022840"/>
    </source>
</evidence>
<dbReference type="GO" id="GO:0005886">
    <property type="term" value="C:plasma membrane"/>
    <property type="evidence" value="ECO:0007669"/>
    <property type="project" value="UniProtKB-SubCell"/>
</dbReference>
<feature type="transmembrane region" description="Helical" evidence="10">
    <location>
        <begin position="766"/>
        <end position="784"/>
    </location>
</feature>
<dbReference type="Pfam" id="PF00690">
    <property type="entry name" value="Cation_ATPase_N"/>
    <property type="match status" value="1"/>
</dbReference>
<feature type="transmembrane region" description="Helical" evidence="10">
    <location>
        <begin position="716"/>
        <end position="737"/>
    </location>
</feature>
<evidence type="ECO:0000256" key="2">
    <source>
        <dbReference type="ARBA" id="ARBA00005675"/>
    </source>
</evidence>
<protein>
    <recommendedName>
        <fullName evidence="11">Cation-transporting P-type ATPase N-terminal domain-containing protein</fullName>
    </recommendedName>
</protein>
<dbReference type="SFLD" id="SFLDF00027">
    <property type="entry name" value="p-type_atpase"/>
    <property type="match status" value="1"/>
</dbReference>
<evidence type="ECO:0000256" key="8">
    <source>
        <dbReference type="ARBA" id="ARBA00022989"/>
    </source>
</evidence>
<dbReference type="PRINTS" id="PR00120">
    <property type="entry name" value="HATPASE"/>
</dbReference>
<dbReference type="InterPro" id="IPR059000">
    <property type="entry name" value="ATPase_P-type_domA"/>
</dbReference>
<dbReference type="SUPFAM" id="SSF81653">
    <property type="entry name" value="Calcium ATPase, transduction domain A"/>
    <property type="match status" value="1"/>
</dbReference>
<feature type="transmembrane region" description="Helical" evidence="10">
    <location>
        <begin position="828"/>
        <end position="848"/>
    </location>
</feature>
<comment type="similarity">
    <text evidence="2">Belongs to the cation transport ATPase (P-type) (TC 3.A.3) family. Type IIA subfamily.</text>
</comment>
<dbReference type="NCBIfam" id="TIGR01494">
    <property type="entry name" value="ATPase_P-type"/>
    <property type="match status" value="2"/>
</dbReference>
<evidence type="ECO:0000256" key="7">
    <source>
        <dbReference type="ARBA" id="ARBA00022967"/>
    </source>
</evidence>
<feature type="transmembrane region" description="Helical" evidence="10">
    <location>
        <begin position="244"/>
        <end position="264"/>
    </location>
</feature>
<dbReference type="SUPFAM" id="SSF81660">
    <property type="entry name" value="Metal cation-transporting ATPase, ATP-binding domain N"/>
    <property type="match status" value="1"/>
</dbReference>
<dbReference type="Pfam" id="PF13246">
    <property type="entry name" value="Cation_ATPase"/>
    <property type="match status" value="1"/>
</dbReference>
<keyword evidence="5" id="KW-0547">Nucleotide-binding</keyword>
<dbReference type="InterPro" id="IPR023299">
    <property type="entry name" value="ATPase_P-typ_cyto_dom_N"/>
</dbReference>
<dbReference type="InterPro" id="IPR006068">
    <property type="entry name" value="ATPase_P-typ_cation-transptr_C"/>
</dbReference>
<dbReference type="SFLD" id="SFLDS00003">
    <property type="entry name" value="Haloacid_Dehalogenase"/>
    <property type="match status" value="1"/>
</dbReference>
<keyword evidence="6" id="KW-0067">ATP-binding</keyword>